<feature type="region of interest" description="Disordered" evidence="1">
    <location>
        <begin position="1"/>
        <end position="44"/>
    </location>
</feature>
<accession>A0A829GHW3</accession>
<keyword evidence="2" id="KW-0645">Protease</keyword>
<dbReference type="Proteomes" id="UP000014316">
    <property type="component" value="Unassembled WGS sequence"/>
</dbReference>
<feature type="non-terminal residue" evidence="2">
    <location>
        <position position="1"/>
    </location>
</feature>
<evidence type="ECO:0000256" key="1">
    <source>
        <dbReference type="SAM" id="MobiDB-lite"/>
    </source>
</evidence>
<feature type="compositionally biased region" description="Basic and acidic residues" evidence="1">
    <location>
        <begin position="1"/>
        <end position="10"/>
    </location>
</feature>
<proteinExistence type="predicted"/>
<keyword evidence="2" id="KW-0378">Hydrolase</keyword>
<sequence length="200" mass="21923">DDKAVEDTNDAKSAVDSIEDAQGNVSFDDATTPKNDSSSVVTDTEVKDTLVKTAVLNDKVPQDINEEKAAKPETSSQAVIHEAHDSVADTDSSDKVNASHTALTATADEKIDIGAAFASVLTENGKKKCLVKRALNRQLQNLPLNQKLREHLKTTKIMKRKSVRTLPSKPSERIPLNQPLMVVTRMLQRSLYQMLPLTMT</sequence>
<protein>
    <submittedName>
        <fullName evidence="2">Membrane associated subtilisin-like serine protease</fullName>
    </submittedName>
</protein>
<dbReference type="EMBL" id="ANJW01000325">
    <property type="protein sequence ID" value="EPC55974.1"/>
    <property type="molecule type" value="Genomic_DNA"/>
</dbReference>
<comment type="caution">
    <text evidence="2">The sequence shown here is derived from an EMBL/GenBank/DDBJ whole genome shotgun (WGS) entry which is preliminary data.</text>
</comment>
<evidence type="ECO:0000313" key="2">
    <source>
        <dbReference type="EMBL" id="EPC55974.1"/>
    </source>
</evidence>
<reference evidence="2 3" key="1">
    <citation type="journal article" date="2013" name="PLoS ONE">
        <title>Lactobacillus paracasei comparative genomics: towards species pan-genome definition and exploitation of diversity.</title>
        <authorList>
            <person name="Smokvina T."/>
            <person name="Wels M."/>
            <person name="Polka J."/>
            <person name="Chervaux C."/>
            <person name="Brisse S."/>
            <person name="Boekhorst J."/>
            <person name="van Hylckama Vlieg J.E."/>
            <person name="Siezen R.J."/>
        </authorList>
    </citation>
    <scope>NUCLEOTIDE SEQUENCE [LARGE SCALE GENOMIC DNA]</scope>
    <source>
        <strain evidence="2 3">Lpp123</strain>
    </source>
</reference>
<organism evidence="2 3">
    <name type="scientific">Lacticaseibacillus paracasei subsp. paracasei Lpp123</name>
    <dbReference type="NCBI Taxonomy" id="1256201"/>
    <lineage>
        <taxon>Bacteria</taxon>
        <taxon>Bacillati</taxon>
        <taxon>Bacillota</taxon>
        <taxon>Bacilli</taxon>
        <taxon>Lactobacillales</taxon>
        <taxon>Lactobacillaceae</taxon>
        <taxon>Lacticaseibacillus</taxon>
    </lineage>
</organism>
<evidence type="ECO:0000313" key="3">
    <source>
        <dbReference type="Proteomes" id="UP000014316"/>
    </source>
</evidence>
<name>A0A829GHW3_LACPA</name>
<dbReference type="AlphaFoldDB" id="A0A829GHW3"/>
<dbReference type="GO" id="GO:0008233">
    <property type="term" value="F:peptidase activity"/>
    <property type="evidence" value="ECO:0007669"/>
    <property type="project" value="UniProtKB-KW"/>
</dbReference>
<feature type="compositionally biased region" description="Polar residues" evidence="1">
    <location>
        <begin position="32"/>
        <end position="42"/>
    </location>
</feature>
<gene>
    <name evidence="2" type="ORF">Lpp123_05628</name>
</gene>
<dbReference type="GO" id="GO:0006508">
    <property type="term" value="P:proteolysis"/>
    <property type="evidence" value="ECO:0007669"/>
    <property type="project" value="UniProtKB-KW"/>
</dbReference>